<accession>A0AAD7HQL6</accession>
<evidence type="ECO:0000256" key="1">
    <source>
        <dbReference type="SAM" id="MobiDB-lite"/>
    </source>
</evidence>
<evidence type="ECO:0000313" key="3">
    <source>
        <dbReference type="Proteomes" id="UP001215280"/>
    </source>
</evidence>
<feature type="compositionally biased region" description="Acidic residues" evidence="1">
    <location>
        <begin position="206"/>
        <end position="216"/>
    </location>
</feature>
<sequence length="409" mass="44676">MAADDIDMTDFERYNQCFAEREESGFYASMLEQITAMPNALANIEYIGTKKRSPDFFRGEDWAKNVVFKDGEIAEPRYGTKVQAHGNHYDGHDDEPFKPVDDKSKIRDALVLRAPTGCSLEFKNVFDNQSALVQDIENTEFAAYRASGMAFDFRSPLRSSRDDLDAKDMITVLTKKKYGVPASAGGPKVVPAPTHVVRVKRKFGNDDDSEESEDGAAETAGPRSNDNAVKIPGDSDIKLGAFYDPRVLEDYGGPYFNHVNAKLAQLDIRDANNQLIPPWKQYAALRPGSIVLASVTMHIYSFGQRKVFQLSAQTIKVLDESDHPVATRIRPVPRNLVDTPAYPAAAAGPSTPKKSGGGGVGFSNFVVTPRSSPAKVAAANPSANETVPGGANGEMQEKKKQRTGPKGRK</sequence>
<dbReference type="AlphaFoldDB" id="A0AAD7HQL6"/>
<keyword evidence="3" id="KW-1185">Reference proteome</keyword>
<proteinExistence type="predicted"/>
<comment type="caution">
    <text evidence="2">The sequence shown here is derived from an EMBL/GenBank/DDBJ whole genome shotgun (WGS) entry which is preliminary data.</text>
</comment>
<feature type="region of interest" description="Disordered" evidence="1">
    <location>
        <begin position="202"/>
        <end position="231"/>
    </location>
</feature>
<dbReference type="Proteomes" id="UP001215280">
    <property type="component" value="Unassembled WGS sequence"/>
</dbReference>
<evidence type="ECO:0000313" key="2">
    <source>
        <dbReference type="EMBL" id="KAJ7725232.1"/>
    </source>
</evidence>
<name>A0AAD7HQL6_9AGAR</name>
<reference evidence="2" key="1">
    <citation type="submission" date="2023-03" db="EMBL/GenBank/DDBJ databases">
        <title>Massive genome expansion in bonnet fungi (Mycena s.s.) driven by repeated elements and novel gene families across ecological guilds.</title>
        <authorList>
            <consortium name="Lawrence Berkeley National Laboratory"/>
            <person name="Harder C.B."/>
            <person name="Miyauchi S."/>
            <person name="Viragh M."/>
            <person name="Kuo A."/>
            <person name="Thoen E."/>
            <person name="Andreopoulos B."/>
            <person name="Lu D."/>
            <person name="Skrede I."/>
            <person name="Drula E."/>
            <person name="Henrissat B."/>
            <person name="Morin E."/>
            <person name="Kohler A."/>
            <person name="Barry K."/>
            <person name="LaButti K."/>
            <person name="Morin E."/>
            <person name="Salamov A."/>
            <person name="Lipzen A."/>
            <person name="Mereny Z."/>
            <person name="Hegedus B."/>
            <person name="Baldrian P."/>
            <person name="Stursova M."/>
            <person name="Weitz H."/>
            <person name="Taylor A."/>
            <person name="Grigoriev I.V."/>
            <person name="Nagy L.G."/>
            <person name="Martin F."/>
            <person name="Kauserud H."/>
        </authorList>
    </citation>
    <scope>NUCLEOTIDE SEQUENCE</scope>
    <source>
        <strain evidence="2">CBHHK188m</strain>
    </source>
</reference>
<feature type="compositionally biased region" description="Basic residues" evidence="1">
    <location>
        <begin position="399"/>
        <end position="409"/>
    </location>
</feature>
<protein>
    <submittedName>
        <fullName evidence="2">Uncharacterized protein</fullName>
    </submittedName>
</protein>
<feature type="region of interest" description="Disordered" evidence="1">
    <location>
        <begin position="340"/>
        <end position="409"/>
    </location>
</feature>
<dbReference type="EMBL" id="JARJLG010000230">
    <property type="protein sequence ID" value="KAJ7725232.1"/>
    <property type="molecule type" value="Genomic_DNA"/>
</dbReference>
<organism evidence="2 3">
    <name type="scientific">Mycena maculata</name>
    <dbReference type="NCBI Taxonomy" id="230809"/>
    <lineage>
        <taxon>Eukaryota</taxon>
        <taxon>Fungi</taxon>
        <taxon>Dikarya</taxon>
        <taxon>Basidiomycota</taxon>
        <taxon>Agaricomycotina</taxon>
        <taxon>Agaricomycetes</taxon>
        <taxon>Agaricomycetidae</taxon>
        <taxon>Agaricales</taxon>
        <taxon>Marasmiineae</taxon>
        <taxon>Mycenaceae</taxon>
        <taxon>Mycena</taxon>
    </lineage>
</organism>
<gene>
    <name evidence="2" type="ORF">DFH07DRAFT_970948</name>
</gene>